<protein>
    <submittedName>
        <fullName evidence="1">Uncharacterized protein</fullName>
    </submittedName>
</protein>
<proteinExistence type="predicted"/>
<organism evidence="1 2">
    <name type="scientific">Phlebia brevispora</name>
    <dbReference type="NCBI Taxonomy" id="194682"/>
    <lineage>
        <taxon>Eukaryota</taxon>
        <taxon>Fungi</taxon>
        <taxon>Dikarya</taxon>
        <taxon>Basidiomycota</taxon>
        <taxon>Agaricomycotina</taxon>
        <taxon>Agaricomycetes</taxon>
        <taxon>Polyporales</taxon>
        <taxon>Meruliaceae</taxon>
        <taxon>Phlebia</taxon>
    </lineage>
</organism>
<name>A0ACC1SL64_9APHY</name>
<reference evidence="1" key="1">
    <citation type="submission" date="2022-07" db="EMBL/GenBank/DDBJ databases">
        <title>Genome Sequence of Phlebia brevispora.</title>
        <authorList>
            <person name="Buettner E."/>
        </authorList>
    </citation>
    <scope>NUCLEOTIDE SEQUENCE</scope>
    <source>
        <strain evidence="1">MPL23</strain>
    </source>
</reference>
<keyword evidence="2" id="KW-1185">Reference proteome</keyword>
<dbReference type="Proteomes" id="UP001148662">
    <property type="component" value="Unassembled WGS sequence"/>
</dbReference>
<evidence type="ECO:0000313" key="2">
    <source>
        <dbReference type="Proteomes" id="UP001148662"/>
    </source>
</evidence>
<evidence type="ECO:0000313" key="1">
    <source>
        <dbReference type="EMBL" id="KAJ3541828.1"/>
    </source>
</evidence>
<accession>A0ACC1SL64</accession>
<dbReference type="EMBL" id="JANHOG010001185">
    <property type="protein sequence ID" value="KAJ3541828.1"/>
    <property type="molecule type" value="Genomic_DNA"/>
</dbReference>
<gene>
    <name evidence="1" type="ORF">NM688_g6036</name>
</gene>
<comment type="caution">
    <text evidence="1">The sequence shown here is derived from an EMBL/GenBank/DDBJ whole genome shotgun (WGS) entry which is preliminary data.</text>
</comment>
<sequence length="543" mass="61054">MSLLFIVAGAATYAIYKHYEPASLALHAILLLGMPELLATQLRQYVYIPAKLYIFPIYWSTILALTVAYRLSPSHPLAQFPGPLPAKVTKFWMSYVTARGNAHETARVLHAQYGDIVRIGPNELSFCRPEAIQPILGMKVMRKGPYYDTRQQREGHATLDGLRDFSEHAARRKPWNKAMSVAALKDYSTMLIDKVQELMSCLSNRQGKTIDISTWMAYFGFDFMGVMAFGHEFGMMKAGEDVGRLCHLIERGTTIAAYVSHVPWLFPILMSIPGTDREIKTMQALGKRCAEERVKRGSSVKDLFYYLTEEEQLKSSKVIASGAGDGLLAIIAGSDTAAAALGHICYFLLRDPECFKRLRQEIDEAFPNRHETFDPSKQADMPYLNACINEALRLYPPVLSGLQRTVEAGGHVICDQFIPENTKVSVNAYTMHHDVREFSPIPDIYWPDRWLSIERYTLPSGEVVSKDQVVTNRGSFLPFSYGPQNCAGKSLAIMEMRAVVCALVQAFDIQVAKGYDLDSWEKNIEDVYITNRGPLLVNVTPRH</sequence>